<feature type="region of interest" description="Disordered" evidence="8">
    <location>
        <begin position="521"/>
        <end position="559"/>
    </location>
</feature>
<dbReference type="GO" id="GO:0005840">
    <property type="term" value="C:ribosome"/>
    <property type="evidence" value="ECO:0007669"/>
    <property type="project" value="UniProtKB-KW"/>
</dbReference>
<dbReference type="STRING" id="1817864.A2Z21_04895"/>
<dbReference type="Gene3D" id="2.40.50.140">
    <property type="entry name" value="Nucleic acid-binding proteins"/>
    <property type="match status" value="6"/>
</dbReference>
<dbReference type="CDD" id="cd04465">
    <property type="entry name" value="S1_RPS1_repeat_ec2_hs2"/>
    <property type="match status" value="1"/>
</dbReference>
<organism evidence="10 11">
    <name type="scientific">Fraserbacteria sp. (strain RBG_16_55_9)</name>
    <dbReference type="NCBI Taxonomy" id="1817864"/>
    <lineage>
        <taxon>Bacteria</taxon>
        <taxon>Candidatus Fraseribacteriota</taxon>
    </lineage>
</organism>
<evidence type="ECO:0000313" key="10">
    <source>
        <dbReference type="EMBL" id="OGF53185.1"/>
    </source>
</evidence>
<feature type="domain" description="S1 motif" evidence="9">
    <location>
        <begin position="363"/>
        <end position="432"/>
    </location>
</feature>
<sequence length="559" mass="63427">MANSKMGEFFEAKDVQLYSRGDVLHGRVVQMTEQVILVDIGYKSEAQLRPQELAPFRQGRIESGEELEVIITYIDEEEGTIYVSEKQAIYEKWIGELERHYKNGEPVLGVVESVVRDAGYNVNLKGIRAFLPGSHLGGDLPPDIEKLRGQEIQLKILELNRREKNLVVSHKEYLRALERKRLEEIFSKVKAGEMIEGQIKSIVDFGLFVDVGGFEGLVHRSEISWKDLPAPPNTYKVGDRVKVKILDVDKQKQRISLSIKQTRPDPWTGLAARYAAGKKIEGAVVAITDFGAFVRLEEDVEGLVHVSELSWGFPENPREVVKEGDTVEVIVLDVDEPHRRISLSMRRAQPDPWESIEKKYPEGSVATGKVTKLLDFGAFVQLEEGVEALLHISEMSWERVSHPNEVLKEGDEVTVKVIKCDSPRRKIRLSLRELKEDPWHRFVEDYPVGTLVDGAITELKDFGAFCRITDEVEGLIHVSEISEERINKPADVLHAGDQVQARIIGINEEKRQVRLSLRNVHLKPEEPKVQQPQEQQQPEEEVGHEALTLREHLKGKGLV</sequence>
<dbReference type="AlphaFoldDB" id="A0A1F5UPX6"/>
<dbReference type="SUPFAM" id="SSF50249">
    <property type="entry name" value="Nucleic acid-binding proteins"/>
    <property type="match status" value="6"/>
</dbReference>
<dbReference type="InterPro" id="IPR000110">
    <property type="entry name" value="Ribosomal_bS1"/>
</dbReference>
<reference evidence="10 11" key="1">
    <citation type="journal article" date="2016" name="Nat. Commun.">
        <title>Thousands of microbial genomes shed light on interconnected biogeochemical processes in an aquifer system.</title>
        <authorList>
            <person name="Anantharaman K."/>
            <person name="Brown C.T."/>
            <person name="Hug L.A."/>
            <person name="Sharon I."/>
            <person name="Castelle C.J."/>
            <person name="Probst A.J."/>
            <person name="Thomas B.C."/>
            <person name="Singh A."/>
            <person name="Wilkins M.J."/>
            <person name="Karaoz U."/>
            <person name="Brodie E.L."/>
            <person name="Williams K.H."/>
            <person name="Hubbard S.S."/>
            <person name="Banfield J.F."/>
        </authorList>
    </citation>
    <scope>NUCLEOTIDE SEQUENCE [LARGE SCALE GENOMIC DNA]</scope>
    <source>
        <strain evidence="11">RBG_16_55_9</strain>
    </source>
</reference>
<dbReference type="EMBL" id="MFGX01000112">
    <property type="protein sequence ID" value="OGF53185.1"/>
    <property type="molecule type" value="Genomic_DNA"/>
</dbReference>
<dbReference type="FunFam" id="2.40.50.140:FF:000051">
    <property type="entry name" value="RNA-binding transcriptional accessory protein"/>
    <property type="match status" value="1"/>
</dbReference>
<comment type="similarity">
    <text evidence="1 7">Belongs to the bacterial ribosomal protein bS1 family.</text>
</comment>
<evidence type="ECO:0000256" key="3">
    <source>
        <dbReference type="ARBA" id="ARBA00022884"/>
    </source>
</evidence>
<feature type="domain" description="S1 motif" evidence="9">
    <location>
        <begin position="449"/>
        <end position="518"/>
    </location>
</feature>
<evidence type="ECO:0000256" key="6">
    <source>
        <dbReference type="ARBA" id="ARBA00025604"/>
    </source>
</evidence>
<accession>A0A1F5UPX6</accession>
<dbReference type="InterPro" id="IPR035104">
    <property type="entry name" value="Ribosomal_protein_S1-like"/>
</dbReference>
<evidence type="ECO:0000259" key="9">
    <source>
        <dbReference type="PROSITE" id="PS50126"/>
    </source>
</evidence>
<dbReference type="GO" id="GO:0003735">
    <property type="term" value="F:structural constituent of ribosome"/>
    <property type="evidence" value="ECO:0007669"/>
    <property type="project" value="InterPro"/>
</dbReference>
<gene>
    <name evidence="10" type="ORF">A2Z21_04895</name>
</gene>
<comment type="function">
    <text evidence="6 7">Binds mRNA; thus facilitating recognition of the initiation point. It is needed to translate mRNA with a short Shine-Dalgarno (SD) purine-rich sequence.</text>
</comment>
<dbReference type="InterPro" id="IPR003029">
    <property type="entry name" value="S1_domain"/>
</dbReference>
<evidence type="ECO:0000256" key="4">
    <source>
        <dbReference type="ARBA" id="ARBA00022980"/>
    </source>
</evidence>
<dbReference type="GO" id="GO:0005737">
    <property type="term" value="C:cytoplasm"/>
    <property type="evidence" value="ECO:0007669"/>
    <property type="project" value="UniProtKB-ARBA"/>
</dbReference>
<dbReference type="Pfam" id="PF00575">
    <property type="entry name" value="S1"/>
    <property type="match status" value="5"/>
</dbReference>
<evidence type="ECO:0000256" key="7">
    <source>
        <dbReference type="PIRNR" id="PIRNR002111"/>
    </source>
</evidence>
<proteinExistence type="inferred from homology"/>
<dbReference type="PIRSF" id="PIRSF002111">
    <property type="entry name" value="RpsA"/>
    <property type="match status" value="1"/>
</dbReference>
<keyword evidence="5 7" id="KW-0687">Ribonucleoprotein</keyword>
<keyword evidence="3 7" id="KW-0694">RNA-binding</keyword>
<feature type="compositionally biased region" description="Basic and acidic residues" evidence="8">
    <location>
        <begin position="541"/>
        <end position="559"/>
    </location>
</feature>
<comment type="caution">
    <text evidence="10">The sequence shown here is derived from an EMBL/GenBank/DDBJ whole genome shotgun (WGS) entry which is preliminary data.</text>
</comment>
<evidence type="ECO:0000256" key="5">
    <source>
        <dbReference type="ARBA" id="ARBA00023274"/>
    </source>
</evidence>
<dbReference type="GO" id="GO:0003729">
    <property type="term" value="F:mRNA binding"/>
    <property type="evidence" value="ECO:0007669"/>
    <property type="project" value="TreeGrafter"/>
</dbReference>
<keyword evidence="2" id="KW-0677">Repeat</keyword>
<dbReference type="GO" id="GO:0006412">
    <property type="term" value="P:translation"/>
    <property type="evidence" value="ECO:0007669"/>
    <property type="project" value="InterPro"/>
</dbReference>
<feature type="domain" description="S1 motif" evidence="9">
    <location>
        <begin position="104"/>
        <end position="171"/>
    </location>
</feature>
<dbReference type="Proteomes" id="UP000179157">
    <property type="component" value="Unassembled WGS sequence"/>
</dbReference>
<feature type="domain" description="S1 motif" evidence="9">
    <location>
        <begin position="277"/>
        <end position="346"/>
    </location>
</feature>
<evidence type="ECO:0000256" key="1">
    <source>
        <dbReference type="ARBA" id="ARBA00006767"/>
    </source>
</evidence>
<dbReference type="PROSITE" id="PS50126">
    <property type="entry name" value="S1"/>
    <property type="match status" value="6"/>
</dbReference>
<keyword evidence="4 7" id="KW-0689">Ribosomal protein</keyword>
<evidence type="ECO:0000256" key="2">
    <source>
        <dbReference type="ARBA" id="ARBA00022737"/>
    </source>
</evidence>
<feature type="domain" description="S1 motif" evidence="9">
    <location>
        <begin position="21"/>
        <end position="86"/>
    </location>
</feature>
<dbReference type="PRINTS" id="PR00681">
    <property type="entry name" value="RIBOSOMALS1"/>
</dbReference>
<evidence type="ECO:0000313" key="11">
    <source>
        <dbReference type="Proteomes" id="UP000179157"/>
    </source>
</evidence>
<name>A0A1F5UPX6_FRAXR</name>
<dbReference type="SMART" id="SM00316">
    <property type="entry name" value="S1"/>
    <property type="match status" value="6"/>
</dbReference>
<dbReference type="InterPro" id="IPR050437">
    <property type="entry name" value="Ribos_protein_bS1-like"/>
</dbReference>
<dbReference type="InterPro" id="IPR012340">
    <property type="entry name" value="NA-bd_OB-fold"/>
</dbReference>
<protein>
    <recommendedName>
        <fullName evidence="7">30S ribosomal protein S1</fullName>
    </recommendedName>
</protein>
<dbReference type="PANTHER" id="PTHR10724:SF7">
    <property type="entry name" value="SMALL RIBOSOMAL SUBUNIT PROTEIN BS1C"/>
    <property type="match status" value="1"/>
</dbReference>
<dbReference type="GO" id="GO:1990904">
    <property type="term" value="C:ribonucleoprotein complex"/>
    <property type="evidence" value="ECO:0007669"/>
    <property type="project" value="UniProtKB-KW"/>
</dbReference>
<dbReference type="CDD" id="cd05688">
    <property type="entry name" value="S1_RPS1_repeat_ec3"/>
    <property type="match status" value="2"/>
</dbReference>
<evidence type="ECO:0000256" key="8">
    <source>
        <dbReference type="SAM" id="MobiDB-lite"/>
    </source>
</evidence>
<feature type="domain" description="S1 motif" evidence="9">
    <location>
        <begin position="192"/>
        <end position="260"/>
    </location>
</feature>
<dbReference type="PANTHER" id="PTHR10724">
    <property type="entry name" value="30S RIBOSOMAL PROTEIN S1"/>
    <property type="match status" value="1"/>
</dbReference>
<dbReference type="FunFam" id="2.40.50.140:FF:000103">
    <property type="entry name" value="protein RRP5 homolog"/>
    <property type="match status" value="3"/>
</dbReference>